<evidence type="ECO:0000256" key="5">
    <source>
        <dbReference type="ARBA" id="ARBA00022679"/>
    </source>
</evidence>
<evidence type="ECO:0000256" key="1">
    <source>
        <dbReference type="ARBA" id="ARBA00004141"/>
    </source>
</evidence>
<feature type="transmembrane region" description="Helical" evidence="9">
    <location>
        <begin position="440"/>
        <end position="459"/>
    </location>
</feature>
<dbReference type="GO" id="GO:0016758">
    <property type="term" value="F:hexosyltransferase activity"/>
    <property type="evidence" value="ECO:0007669"/>
    <property type="project" value="TreeGrafter"/>
</dbReference>
<dbReference type="GO" id="GO:0035438">
    <property type="term" value="F:cyclic-di-GMP binding"/>
    <property type="evidence" value="ECO:0007669"/>
    <property type="project" value="InterPro"/>
</dbReference>
<dbReference type="InterPro" id="IPR001173">
    <property type="entry name" value="Glyco_trans_2-like"/>
</dbReference>
<feature type="transmembrane region" description="Helical" evidence="9">
    <location>
        <begin position="509"/>
        <end position="531"/>
    </location>
</feature>
<dbReference type="SUPFAM" id="SSF53448">
    <property type="entry name" value="Nucleotide-diphospho-sugar transferases"/>
    <property type="match status" value="1"/>
</dbReference>
<name>A0AAU8DWJ9_9PSED</name>
<keyword evidence="8 9" id="KW-0472">Membrane</keyword>
<evidence type="ECO:0000256" key="9">
    <source>
        <dbReference type="SAM" id="Phobius"/>
    </source>
</evidence>
<keyword evidence="7 9" id="KW-1133">Transmembrane helix</keyword>
<evidence type="ECO:0000256" key="8">
    <source>
        <dbReference type="ARBA" id="ARBA00023136"/>
    </source>
</evidence>
<dbReference type="InterPro" id="IPR029044">
    <property type="entry name" value="Nucleotide-diphossugar_trans"/>
</dbReference>
<keyword evidence="4" id="KW-0328">Glycosyltransferase</keyword>
<evidence type="ECO:0000259" key="11">
    <source>
        <dbReference type="Pfam" id="PF13632"/>
    </source>
</evidence>
<evidence type="ECO:0000259" key="10">
    <source>
        <dbReference type="Pfam" id="PF07238"/>
    </source>
</evidence>
<keyword evidence="6 9" id="KW-0812">Transmembrane</keyword>
<accession>A0AAU8DWJ9</accession>
<reference evidence="12" key="1">
    <citation type="submission" date="2024-06" db="EMBL/GenBank/DDBJ databases">
        <title>The Caenorhabditis elegans bacterial microbiome influences microsporidia infection through nutrient limitation and inhibiting parasite invasion.</title>
        <authorList>
            <person name="Tamim El Jarkass H."/>
            <person name="Castelblanco S."/>
            <person name="Kaur M."/>
            <person name="Wan Y.C."/>
            <person name="Ellis A.E."/>
            <person name="Sheldon R.D."/>
            <person name="Lien E.C."/>
            <person name="Burton N.O."/>
            <person name="Wright G.D."/>
            <person name="Reinke A.W."/>
        </authorList>
    </citation>
    <scope>NUCLEOTIDE SEQUENCE</scope>
    <source>
        <strain evidence="12">MYb327</strain>
    </source>
</reference>
<keyword evidence="5" id="KW-0808">Transferase</keyword>
<dbReference type="Pfam" id="PF13632">
    <property type="entry name" value="Glyco_trans_2_3"/>
    <property type="match status" value="1"/>
</dbReference>
<evidence type="ECO:0000256" key="4">
    <source>
        <dbReference type="ARBA" id="ARBA00022676"/>
    </source>
</evidence>
<evidence type="ECO:0000256" key="2">
    <source>
        <dbReference type="ARBA" id="ARBA00005186"/>
    </source>
</evidence>
<dbReference type="Pfam" id="PF07238">
    <property type="entry name" value="PilZ"/>
    <property type="match status" value="1"/>
</dbReference>
<organism evidence="12">
    <name type="scientific">Pseudomonas sp. MYb327</name>
    <dbReference type="NCBI Taxonomy" id="2745230"/>
    <lineage>
        <taxon>Bacteria</taxon>
        <taxon>Pseudomonadati</taxon>
        <taxon>Pseudomonadota</taxon>
        <taxon>Gammaproteobacteria</taxon>
        <taxon>Pseudomonadales</taxon>
        <taxon>Pseudomonadaceae</taxon>
        <taxon>Pseudomonas</taxon>
    </lineage>
</organism>
<dbReference type="RefSeq" id="WP_339553209.1">
    <property type="nucleotide sequence ID" value="NZ_CP159258.1"/>
</dbReference>
<feature type="transmembrane region" description="Helical" evidence="9">
    <location>
        <begin position="6"/>
        <end position="25"/>
    </location>
</feature>
<dbReference type="SUPFAM" id="SSF141371">
    <property type="entry name" value="PilZ domain-like"/>
    <property type="match status" value="1"/>
</dbReference>
<keyword evidence="3" id="KW-0997">Cell inner membrane</keyword>
<feature type="domain" description="PilZ" evidence="10">
    <location>
        <begin position="539"/>
        <end position="628"/>
    </location>
</feature>
<comment type="pathway">
    <text evidence="2">Glycan metabolism; bacterial cellulose biosynthesis.</text>
</comment>
<dbReference type="AlphaFoldDB" id="A0AAU8DWJ9"/>
<dbReference type="PANTHER" id="PTHR43867:SF2">
    <property type="entry name" value="CELLULOSE SYNTHASE CATALYTIC SUBUNIT A [UDP-FORMING]"/>
    <property type="match status" value="1"/>
</dbReference>
<feature type="domain" description="Glycosyltransferase 2-like" evidence="11">
    <location>
        <begin position="200"/>
        <end position="395"/>
    </location>
</feature>
<evidence type="ECO:0000256" key="3">
    <source>
        <dbReference type="ARBA" id="ARBA00022519"/>
    </source>
</evidence>
<feature type="transmembrane region" description="Helical" evidence="9">
    <location>
        <begin position="381"/>
        <end position="402"/>
    </location>
</feature>
<evidence type="ECO:0000256" key="6">
    <source>
        <dbReference type="ARBA" id="ARBA00022692"/>
    </source>
</evidence>
<dbReference type="InterPro" id="IPR009875">
    <property type="entry name" value="PilZ_domain"/>
</dbReference>
<protein>
    <submittedName>
        <fullName evidence="12">Glycosyltransferase family 2 protein</fullName>
    </submittedName>
</protein>
<dbReference type="Gene3D" id="3.90.550.10">
    <property type="entry name" value="Spore Coat Polysaccharide Biosynthesis Protein SpsA, Chain A"/>
    <property type="match status" value="1"/>
</dbReference>
<dbReference type="GO" id="GO:0005886">
    <property type="term" value="C:plasma membrane"/>
    <property type="evidence" value="ECO:0007669"/>
    <property type="project" value="TreeGrafter"/>
</dbReference>
<feature type="transmembrane region" description="Helical" evidence="9">
    <location>
        <begin position="32"/>
        <end position="51"/>
    </location>
</feature>
<comment type="subcellular location">
    <subcellularLocation>
        <location evidence="1">Membrane</location>
        <topology evidence="1">Multi-pass membrane protein</topology>
    </subcellularLocation>
</comment>
<evidence type="ECO:0000313" key="12">
    <source>
        <dbReference type="EMBL" id="XCG71933.1"/>
    </source>
</evidence>
<dbReference type="PANTHER" id="PTHR43867">
    <property type="entry name" value="CELLULOSE SYNTHASE CATALYTIC SUBUNIT A [UDP-FORMING]"/>
    <property type="match status" value="1"/>
</dbReference>
<gene>
    <name evidence="12" type="ORF">ABVN21_14260</name>
</gene>
<feature type="transmembrane region" description="Helical" evidence="9">
    <location>
        <begin position="71"/>
        <end position="93"/>
    </location>
</feature>
<dbReference type="CDD" id="cd06421">
    <property type="entry name" value="CESA_CelA_like"/>
    <property type="match status" value="1"/>
</dbReference>
<dbReference type="EMBL" id="CP159258">
    <property type="protein sequence ID" value="XCG71933.1"/>
    <property type="molecule type" value="Genomic_DNA"/>
</dbReference>
<sequence length="716" mass="80134">MLALDSLQLLQINFWTLAAVILFTCLTHRDQWAARVGFGAVTALLLVNYAAWRIRDTLPDGHSGFATVWAYTFLFFEMLAIGYTLFSIVVMLCRTDHRKEADAGERRLRAQGKAVPAVDIFIATYNEGLEILEKTIIAAQAIDYPNFTIWVLDDTRRDWLRDYCAEVGVQYARRPDNSHAKAGNLNNGLQQSAALSNAPYILVLDADFAPQQPILLRTLGLFDDPKVGLVQTPQFYYNPDPIQHNLGTSACWVDEQRVFFDVFQPAKDGWDAAFCVGTSFVVRRDLITEVGGFPTGSVCEDIYTTYRLLQKGYVTRWLNERLSIGLSAEGLTEYINQRGRWCLGTIQVALLKDGPLRGSGYTLNDRLHYVHGLMHWFSKPFILMMLVSPVLYWYFGIAGFYANPVDFLAFGMPALIAFWGYGTWVTDRRTLPIFTEVTQIVASLAVTATIASAMIRPFGRPFKVTAKGLDRTKTMVHWKLFGFFLALTLLSQFGAYIAISTAASFDGNMLFNLCWTVVALVYNLATLVACVDRPRLHGEERFPFDKPTGFRFGGKVLPGRLVDISLSGASLNCAFASSIKPGLCGQMWVDKVGWLDVEVMRNHGEDQLGLRFADLDEGRRRQLIARLFSDATINVVSKAEPAQAFGTLLQRSLLGEKRLAPRAAKPVKAPVYVSPTRWRPVTARSRKQAVPHISIGRSGLWSVLLSPLRALLGQRF</sequence>
<dbReference type="InterPro" id="IPR050321">
    <property type="entry name" value="Glycosyltr_2/OpgH_subfam"/>
</dbReference>
<keyword evidence="3" id="KW-1003">Cell membrane</keyword>
<proteinExistence type="predicted"/>
<feature type="transmembrane region" description="Helical" evidence="9">
    <location>
        <begin position="480"/>
        <end position="503"/>
    </location>
</feature>
<evidence type="ECO:0000256" key="7">
    <source>
        <dbReference type="ARBA" id="ARBA00022989"/>
    </source>
</evidence>